<feature type="transmembrane region" description="Helical" evidence="1">
    <location>
        <begin position="133"/>
        <end position="151"/>
    </location>
</feature>
<accession>C2XV87</accession>
<dbReference type="AlphaFoldDB" id="C2XV87"/>
<reference evidence="2" key="1">
    <citation type="journal article" date="2012" name="Genome Res.">
        <title>Genomic characterization of the Bacillus cereus sensu lato species: Backdrop to the evolution of Bacillus anthracis.</title>
        <authorList>
            <person name="Zwick M.E."/>
            <person name="Joseph S.J."/>
            <person name="Didelot X."/>
            <person name="Chen P.E."/>
            <person name="Bishop-Lilly K.A."/>
            <person name="Stewart A.C."/>
            <person name="Willner K."/>
            <person name="Nolan N."/>
            <person name="Lentz S."/>
            <person name="Thomason M.K."/>
            <person name="Sozhamannan S."/>
            <person name="Mateczun A.J."/>
            <person name="Du L."/>
            <person name="Read T.D."/>
        </authorList>
    </citation>
    <scope>NUCLEOTIDE SEQUENCE [LARGE SCALE GENOMIC DNA]</scope>
    <source>
        <strain evidence="2">AH603</strain>
    </source>
</reference>
<dbReference type="Pfam" id="PF20313">
    <property type="entry name" value="DUF6609"/>
    <property type="match status" value="1"/>
</dbReference>
<dbReference type="Proteomes" id="UP000001753">
    <property type="component" value="Chromosome"/>
</dbReference>
<feature type="transmembrane region" description="Helical" evidence="1">
    <location>
        <begin position="109"/>
        <end position="126"/>
    </location>
</feature>
<keyword evidence="1" id="KW-0812">Transmembrane</keyword>
<dbReference type="InterPro" id="IPR046717">
    <property type="entry name" value="DUF6609"/>
</dbReference>
<feature type="transmembrane region" description="Helical" evidence="1">
    <location>
        <begin position="24"/>
        <end position="41"/>
    </location>
</feature>
<proteinExistence type="predicted"/>
<feature type="transmembrane region" description="Helical" evidence="1">
    <location>
        <begin position="157"/>
        <end position="176"/>
    </location>
</feature>
<gene>
    <name evidence="2" type="ORF">bcere0026_26110</name>
</gene>
<dbReference type="HOGENOM" id="CLU_120342_0_0_9"/>
<organism evidence="2">
    <name type="scientific">Bacillus mycoides</name>
    <dbReference type="NCBI Taxonomy" id="1405"/>
    <lineage>
        <taxon>Bacteria</taxon>
        <taxon>Bacillati</taxon>
        <taxon>Bacillota</taxon>
        <taxon>Bacilli</taxon>
        <taxon>Bacillales</taxon>
        <taxon>Bacillaceae</taxon>
        <taxon>Bacillus</taxon>
        <taxon>Bacillus cereus group</taxon>
    </lineage>
</organism>
<keyword evidence="1" id="KW-1133">Transmembrane helix</keyword>
<protein>
    <submittedName>
        <fullName evidence="2">Uncharacterized protein</fullName>
    </submittedName>
</protein>
<comment type="caution">
    <text evidence="2">The sequence shown here is derived from an EMBL/GenBank/DDBJ whole genome shotgun (WGS) entry which is preliminary data.</text>
</comment>
<evidence type="ECO:0000256" key="1">
    <source>
        <dbReference type="SAM" id="Phobius"/>
    </source>
</evidence>
<dbReference type="EMBL" id="ACMP01000077">
    <property type="protein sequence ID" value="EEL70381.1"/>
    <property type="molecule type" value="Genomic_DNA"/>
</dbReference>
<keyword evidence="1" id="KW-0472">Membrane</keyword>
<feature type="transmembrane region" description="Helical" evidence="1">
    <location>
        <begin position="84"/>
        <end position="103"/>
    </location>
</feature>
<feature type="transmembrane region" description="Helical" evidence="1">
    <location>
        <begin position="47"/>
        <end position="64"/>
    </location>
</feature>
<sequence>MLEKFEKGERNMEIQTYKYPRQKINGIWLIIAGVAMFLLLIKHNGYPNVWPFIIVYTLGMIWQLNPKTRKKFAVGSGTSEQKKWANFSMMLLAILVFLIFHFVGDDYRNCWLLILLAVGVHFLMFIPVHGKVMFFLSVILIFNSFIGLIITNVNLDVFFVIDGLVKILVGVIFIRLSPIDF</sequence>
<name>C2XV87_BACMY</name>
<evidence type="ECO:0000313" key="2">
    <source>
        <dbReference type="EMBL" id="EEL70381.1"/>
    </source>
</evidence>